<dbReference type="SUPFAM" id="SSF51182">
    <property type="entry name" value="RmlC-like cupins"/>
    <property type="match status" value="1"/>
</dbReference>
<dbReference type="Proteomes" id="UP001555786">
    <property type="component" value="Unassembled WGS sequence"/>
</dbReference>
<dbReference type="CDD" id="cd00093">
    <property type="entry name" value="HTH_XRE"/>
    <property type="match status" value="1"/>
</dbReference>
<evidence type="ECO:0000313" key="5">
    <source>
        <dbReference type="Proteomes" id="UP001555786"/>
    </source>
</evidence>
<dbReference type="PROSITE" id="PS50943">
    <property type="entry name" value="HTH_CROC1"/>
    <property type="match status" value="1"/>
</dbReference>
<dbReference type="InterPro" id="IPR001387">
    <property type="entry name" value="Cro/C1-type_HTH"/>
</dbReference>
<dbReference type="SMART" id="SM00530">
    <property type="entry name" value="HTH_XRE"/>
    <property type="match status" value="1"/>
</dbReference>
<dbReference type="Pfam" id="PF01381">
    <property type="entry name" value="HTH_3"/>
    <property type="match status" value="1"/>
</dbReference>
<dbReference type="Gene3D" id="1.10.260.40">
    <property type="entry name" value="lambda repressor-like DNA-binding domains"/>
    <property type="match status" value="1"/>
</dbReference>
<dbReference type="EMBL" id="JBFNQD010000002">
    <property type="protein sequence ID" value="MEW9305981.1"/>
    <property type="molecule type" value="Genomic_DNA"/>
</dbReference>
<evidence type="ECO:0000256" key="1">
    <source>
        <dbReference type="ARBA" id="ARBA00023125"/>
    </source>
</evidence>
<comment type="caution">
    <text evidence="4">The sequence shown here is derived from an EMBL/GenBank/DDBJ whole genome shotgun (WGS) entry which is preliminary data.</text>
</comment>
<dbReference type="InterPro" id="IPR013096">
    <property type="entry name" value="Cupin_2"/>
</dbReference>
<dbReference type="RefSeq" id="WP_245314995.1">
    <property type="nucleotide sequence ID" value="NZ_JAVSCS010000017.1"/>
</dbReference>
<dbReference type="Pfam" id="PF07883">
    <property type="entry name" value="Cupin_2"/>
    <property type="match status" value="1"/>
</dbReference>
<evidence type="ECO:0000313" key="6">
    <source>
        <dbReference type="Proteomes" id="UP001595190"/>
    </source>
</evidence>
<proteinExistence type="predicted"/>
<sequence length="267" mass="29081">MTKRVVTPAVRTVPTPTAGRGGQTVIAPTLGPRYADPIDPDDGEGLFSDAFPTRELPPASAFPGQDPHALGGARDNILEVAIGREVRSFRNKLGITVADLAAATGLSLGMLSKIENGVTSPSLTTLQTLSRALGVPVTAFFRRFEERREAVFVKAGEGLLIERRGTRAGHQYRLLGHNAGNTGRVVVEPYVITLTEESDVFPLFQHSGLEFIYMLEGEVVYRHADKLYHLTPGDSLFFDADAPHGPDEMRQLPIRFLSIISYAKDEV</sequence>
<dbReference type="EMBL" id="JBHGPK010000009">
    <property type="protein sequence ID" value="MFC2252009.1"/>
    <property type="molecule type" value="Genomic_DNA"/>
</dbReference>
<dbReference type="PANTHER" id="PTHR46797:SF1">
    <property type="entry name" value="METHYLPHOSPHONATE SYNTHASE"/>
    <property type="match status" value="1"/>
</dbReference>
<protein>
    <submittedName>
        <fullName evidence="4">Helix-turn-helix domain-containing protein</fullName>
    </submittedName>
    <submittedName>
        <fullName evidence="3">XRE family transcriptional regulator</fullName>
    </submittedName>
</protein>
<dbReference type="CDD" id="cd02209">
    <property type="entry name" value="cupin_XRE_C"/>
    <property type="match status" value="1"/>
</dbReference>
<reference evidence="3 5" key="1">
    <citation type="submission" date="2024-07" db="EMBL/GenBank/DDBJ databases">
        <title>Description of Labrys sedimenti sp. nov., isolated from a diclofenac-degrading enrichment culture.</title>
        <authorList>
            <person name="Tancsics A."/>
            <person name="Csepanyi A."/>
        </authorList>
    </citation>
    <scope>NUCLEOTIDE SEQUENCE [LARGE SCALE GENOMIC DNA]</scope>
    <source>
        <strain evidence="3 5">LMG 23578</strain>
    </source>
</reference>
<keyword evidence="5" id="KW-1185">Reference proteome</keyword>
<dbReference type="InterPro" id="IPR014710">
    <property type="entry name" value="RmlC-like_jellyroll"/>
</dbReference>
<feature type="domain" description="HTH cro/C1-type" evidence="2">
    <location>
        <begin position="86"/>
        <end position="140"/>
    </location>
</feature>
<dbReference type="Proteomes" id="UP001595190">
    <property type="component" value="Unassembled WGS sequence"/>
</dbReference>
<gene>
    <name evidence="3" type="ORF">ABXS05_10565</name>
    <name evidence="4" type="ORF">ACETRX_20405</name>
</gene>
<evidence type="ECO:0000313" key="4">
    <source>
        <dbReference type="EMBL" id="MFC2252009.1"/>
    </source>
</evidence>
<organism evidence="4 6">
    <name type="scientific">Labrys neptuniae</name>
    <dbReference type="NCBI Taxonomy" id="376174"/>
    <lineage>
        <taxon>Bacteria</taxon>
        <taxon>Pseudomonadati</taxon>
        <taxon>Pseudomonadota</taxon>
        <taxon>Alphaproteobacteria</taxon>
        <taxon>Hyphomicrobiales</taxon>
        <taxon>Xanthobacteraceae</taxon>
        <taxon>Labrys</taxon>
    </lineage>
</organism>
<reference evidence="4 6" key="2">
    <citation type="submission" date="2024-09" db="EMBL/GenBank/DDBJ databases">
        <title>Description of Labrys sedimenti sp. nov., isolated from a diclofenac-degrading enrichment culture, and genome-based reclassification of Labrys portucalensis as a later heterotypic synonym of Labrys neptuniae.</title>
        <authorList>
            <person name="Tancsics A."/>
            <person name="Csepanyi A."/>
        </authorList>
    </citation>
    <scope>NUCLEOTIDE SEQUENCE [LARGE SCALE GENOMIC DNA]</scope>
    <source>
        <strain evidence="4 6">LMG 23412</strain>
    </source>
</reference>
<accession>A0ABV6ZII3</accession>
<evidence type="ECO:0000313" key="3">
    <source>
        <dbReference type="EMBL" id="MEW9305981.1"/>
    </source>
</evidence>
<name>A0ABV6ZII3_9HYPH</name>
<dbReference type="Gene3D" id="2.60.120.10">
    <property type="entry name" value="Jelly Rolls"/>
    <property type="match status" value="1"/>
</dbReference>
<dbReference type="InterPro" id="IPR010982">
    <property type="entry name" value="Lambda_DNA-bd_dom_sf"/>
</dbReference>
<evidence type="ECO:0000259" key="2">
    <source>
        <dbReference type="PROSITE" id="PS50943"/>
    </source>
</evidence>
<dbReference type="PANTHER" id="PTHR46797">
    <property type="entry name" value="HTH-TYPE TRANSCRIPTIONAL REGULATOR"/>
    <property type="match status" value="1"/>
</dbReference>
<keyword evidence="1" id="KW-0238">DNA-binding</keyword>
<dbReference type="SUPFAM" id="SSF47413">
    <property type="entry name" value="lambda repressor-like DNA-binding domains"/>
    <property type="match status" value="1"/>
</dbReference>
<dbReference type="InterPro" id="IPR050807">
    <property type="entry name" value="TransReg_Diox_bact_type"/>
</dbReference>
<dbReference type="InterPro" id="IPR011051">
    <property type="entry name" value="RmlC_Cupin_sf"/>
</dbReference>